<protein>
    <submittedName>
        <fullName evidence="1">Uncharacterized protein</fullName>
    </submittedName>
</protein>
<proteinExistence type="predicted"/>
<dbReference type="AlphaFoldDB" id="A0A081BVY3"/>
<evidence type="ECO:0000313" key="2">
    <source>
        <dbReference type="Proteomes" id="UP000030661"/>
    </source>
</evidence>
<accession>A0A081BVY3</accession>
<dbReference type="Proteomes" id="UP000030661">
    <property type="component" value="Unassembled WGS sequence"/>
</dbReference>
<sequence length="67" mass="7325">MGEKLFANPHGMVTVPFWAVEAGLLAHKVMNVQVNKNQKYSNPKPAMSLRGVFDEAISAGLLRKASQ</sequence>
<reference evidence="1" key="1">
    <citation type="journal article" date="2015" name="PeerJ">
        <title>First genomic representation of candidate bacterial phylum KSB3 points to enhanced environmental sensing as a trigger of wastewater bulking.</title>
        <authorList>
            <person name="Sekiguchi Y."/>
            <person name="Ohashi A."/>
            <person name="Parks D.H."/>
            <person name="Yamauchi T."/>
            <person name="Tyson G.W."/>
            <person name="Hugenholtz P."/>
        </authorList>
    </citation>
    <scope>NUCLEOTIDE SEQUENCE [LARGE SCALE GENOMIC DNA]</scope>
</reference>
<evidence type="ECO:0000313" key="1">
    <source>
        <dbReference type="EMBL" id="GAK56488.1"/>
    </source>
</evidence>
<organism evidence="1">
    <name type="scientific">Vecturithrix granuli</name>
    <dbReference type="NCBI Taxonomy" id="1499967"/>
    <lineage>
        <taxon>Bacteria</taxon>
        <taxon>Candidatus Moduliflexota</taxon>
        <taxon>Candidatus Vecturitrichia</taxon>
        <taxon>Candidatus Vecturitrichales</taxon>
        <taxon>Candidatus Vecturitrichaceae</taxon>
        <taxon>Candidatus Vecturithrix</taxon>
    </lineage>
</organism>
<gene>
    <name evidence="1" type="ORF">U27_03450</name>
</gene>
<keyword evidence="2" id="KW-1185">Reference proteome</keyword>
<dbReference type="EMBL" id="DF820464">
    <property type="protein sequence ID" value="GAK56488.1"/>
    <property type="molecule type" value="Genomic_DNA"/>
</dbReference>
<dbReference type="HOGENOM" id="CLU_2803727_0_0_0"/>
<name>A0A081BVY3_VECG1</name>